<dbReference type="AlphaFoldDB" id="A0A7D6GLZ9"/>
<protein>
    <submittedName>
        <fullName evidence="2">Uncharacterized protein</fullName>
    </submittedName>
</protein>
<accession>A0A7D6GLZ9</accession>
<keyword evidence="1" id="KW-1133">Transmembrane helix</keyword>
<evidence type="ECO:0000313" key="2">
    <source>
        <dbReference type="EMBL" id="QLK27600.1"/>
    </source>
</evidence>
<evidence type="ECO:0000313" key="3">
    <source>
        <dbReference type="Proteomes" id="UP000510869"/>
    </source>
</evidence>
<keyword evidence="3" id="KW-1185">Reference proteome</keyword>
<dbReference type="KEGG" id="nay:HYG81_08350"/>
<keyword evidence="1" id="KW-0812">Transmembrane</keyword>
<dbReference type="EMBL" id="CP059154">
    <property type="protein sequence ID" value="QLK27600.1"/>
    <property type="molecule type" value="Genomic_DNA"/>
</dbReference>
<feature type="transmembrane region" description="Helical" evidence="1">
    <location>
        <begin position="16"/>
        <end position="36"/>
    </location>
</feature>
<dbReference type="RefSeq" id="WP_180842761.1">
    <property type="nucleotide sequence ID" value="NZ_CP059154.1"/>
</dbReference>
<gene>
    <name evidence="2" type="ORF">HYG81_08350</name>
</gene>
<keyword evidence="1" id="KW-0472">Membrane</keyword>
<evidence type="ECO:0000256" key="1">
    <source>
        <dbReference type="SAM" id="Phobius"/>
    </source>
</evidence>
<proteinExistence type="predicted"/>
<name>A0A7D6GLZ9_9EURY</name>
<feature type="transmembrane region" description="Helical" evidence="1">
    <location>
        <begin position="42"/>
        <end position="63"/>
    </location>
</feature>
<dbReference type="GeneID" id="56143209"/>
<sequence length="65" mass="7175">MSDRNTSYDRAIRRRLDVLIALASGLLGIALTVVYFSERMGVFVLMISFFVATAIGVSALWYAEG</sequence>
<organism evidence="2 3">
    <name type="scientific">Natrinema zhouii</name>
    <dbReference type="NCBI Taxonomy" id="1710539"/>
    <lineage>
        <taxon>Archaea</taxon>
        <taxon>Methanobacteriati</taxon>
        <taxon>Methanobacteriota</taxon>
        <taxon>Stenosarchaea group</taxon>
        <taxon>Halobacteria</taxon>
        <taxon>Halobacteriales</taxon>
        <taxon>Natrialbaceae</taxon>
        <taxon>Natrinema</taxon>
    </lineage>
</organism>
<reference evidence="2 3" key="1">
    <citation type="submission" date="2020-07" db="EMBL/GenBank/DDBJ databases">
        <title>Natrinema (YPL30) sp. nov. and Haloterrigena xxxxxx (YPL8) sp. nov., isolated from a salt mine.</title>
        <authorList>
            <person name="Cui H."/>
        </authorList>
    </citation>
    <scope>NUCLEOTIDE SEQUENCE [LARGE SCALE GENOMIC DNA]</scope>
    <source>
        <strain evidence="2 3">YPL13</strain>
    </source>
</reference>
<dbReference type="Proteomes" id="UP000510869">
    <property type="component" value="Chromosome"/>
</dbReference>